<comment type="caution">
    <text evidence="1">The sequence shown here is derived from an EMBL/GenBank/DDBJ whole genome shotgun (WGS) entry which is preliminary data.</text>
</comment>
<dbReference type="AlphaFoldDB" id="A0A5A7NBS0"/>
<proteinExistence type="predicted"/>
<sequence>MRETKATAPDHVIPFTHGVDGLYSDAMALAYEMRACLSDRRALGWSKDGPGDWSLDAEKVYCVETMRISTRILHVIAWAMGRKAVAVGDLSAQQAKAPEWRLGDRALCLAHPDQQPDMQLFLLCQPFDGLWWRSDALYRRALRLQKMLLSDEAAHAAQAMPSAPRRSSPAVISLPF</sequence>
<reference evidence="1 2" key="1">
    <citation type="submission" date="2019-09" db="EMBL/GenBank/DDBJ databases">
        <title>NBRP : Genome information of microbial organism related human and environment.</title>
        <authorList>
            <person name="Hattori M."/>
            <person name="Oshima K."/>
            <person name="Inaba H."/>
            <person name="Suda W."/>
            <person name="Sakamoto M."/>
            <person name="Iino T."/>
            <person name="Kitahara M."/>
            <person name="Oshida Y."/>
            <person name="Iida T."/>
            <person name="Kudo T."/>
            <person name="Itoh T."/>
            <person name="Ohkuma M."/>
        </authorList>
    </citation>
    <scope>NUCLEOTIDE SEQUENCE [LARGE SCALE GENOMIC DNA]</scope>
    <source>
        <strain evidence="1 2">Q-1</strain>
    </source>
</reference>
<protein>
    <submittedName>
        <fullName evidence="1">Uncharacterized protein</fullName>
    </submittedName>
</protein>
<organism evidence="1 2">
    <name type="scientific">Iodidimonas nitroreducens</name>
    <dbReference type="NCBI Taxonomy" id="1236968"/>
    <lineage>
        <taxon>Bacteria</taxon>
        <taxon>Pseudomonadati</taxon>
        <taxon>Pseudomonadota</taxon>
        <taxon>Alphaproteobacteria</taxon>
        <taxon>Iodidimonadales</taxon>
        <taxon>Iodidimonadaceae</taxon>
        <taxon>Iodidimonas</taxon>
    </lineage>
</organism>
<dbReference type="InterPro" id="IPR038301">
    <property type="entry name" value="AraC-like_sf"/>
</dbReference>
<evidence type="ECO:0000313" key="1">
    <source>
        <dbReference type="EMBL" id="GER04406.1"/>
    </source>
</evidence>
<dbReference type="RefSeq" id="WP_042085671.1">
    <property type="nucleotide sequence ID" value="NZ_BKCN01000010.1"/>
</dbReference>
<dbReference type="Gene3D" id="1.10.8.930">
    <property type="entry name" value="Protein of unknown function DUF1465"/>
    <property type="match status" value="1"/>
</dbReference>
<accession>A0A5A7NBS0</accession>
<name>A0A5A7NBS0_9PROT</name>
<dbReference type="Pfam" id="PF07323">
    <property type="entry name" value="DUF1465"/>
    <property type="match status" value="1"/>
</dbReference>
<dbReference type="EMBL" id="BKCN01000010">
    <property type="protein sequence ID" value="GER04406.1"/>
    <property type="molecule type" value="Genomic_DNA"/>
</dbReference>
<dbReference type="InterPro" id="IPR010848">
    <property type="entry name" value="DUF1465"/>
</dbReference>
<evidence type="ECO:0000313" key="2">
    <source>
        <dbReference type="Proteomes" id="UP000324996"/>
    </source>
</evidence>
<keyword evidence="2" id="KW-1185">Reference proteome</keyword>
<dbReference type="Proteomes" id="UP000324996">
    <property type="component" value="Unassembled WGS sequence"/>
</dbReference>
<gene>
    <name evidence="1" type="ORF">JCM17846_20880</name>
</gene>